<evidence type="ECO:0000313" key="2">
    <source>
        <dbReference type="EMBL" id="MCK9795484.1"/>
    </source>
</evidence>
<name>A0ABT0J7N4_9MICO</name>
<comment type="caution">
    <text evidence="2">The sequence shown here is derived from an EMBL/GenBank/DDBJ whole genome shotgun (WGS) entry which is preliminary data.</text>
</comment>
<dbReference type="Proteomes" id="UP001651050">
    <property type="component" value="Unassembled WGS sequence"/>
</dbReference>
<dbReference type="Gene3D" id="3.30.720.120">
    <property type="match status" value="1"/>
</dbReference>
<accession>A0ABT0J7N4</accession>
<evidence type="ECO:0000259" key="1">
    <source>
        <dbReference type="PROSITE" id="PS51819"/>
    </source>
</evidence>
<dbReference type="InterPro" id="IPR029068">
    <property type="entry name" value="Glyas_Bleomycin-R_OHBP_Dase"/>
</dbReference>
<dbReference type="Pfam" id="PF00903">
    <property type="entry name" value="Glyoxalase"/>
    <property type="match status" value="1"/>
</dbReference>
<dbReference type="EMBL" id="JALQCY010000006">
    <property type="protein sequence ID" value="MCK9795484.1"/>
    <property type="molecule type" value="Genomic_DNA"/>
</dbReference>
<proteinExistence type="predicted"/>
<gene>
    <name evidence="2" type="ORF">M1843_17205</name>
</gene>
<sequence length="145" mass="15243">MDTTGSAPTPPGRGDASPAAVVPYLAVRGAADAIDYYRRAFGAQERFRIEEGGVVGHAELGIGGATVYLADEWEPMQVLSPTALGGWSVSLAIEVEDADAFVAHLVGSGARLERGVDDGPQEGWRNAWVVDPYGHRWHVSSPAAG</sequence>
<dbReference type="Gene3D" id="3.30.720.110">
    <property type="match status" value="1"/>
</dbReference>
<dbReference type="CDD" id="cd07246">
    <property type="entry name" value="VOC_like"/>
    <property type="match status" value="1"/>
</dbReference>
<feature type="domain" description="VOC" evidence="1">
    <location>
        <begin position="17"/>
        <end position="142"/>
    </location>
</feature>
<organism evidence="2 3">
    <name type="scientific">Isoptericola peretonis</name>
    <dbReference type="NCBI Taxonomy" id="2918523"/>
    <lineage>
        <taxon>Bacteria</taxon>
        <taxon>Bacillati</taxon>
        <taxon>Actinomycetota</taxon>
        <taxon>Actinomycetes</taxon>
        <taxon>Micrococcales</taxon>
        <taxon>Promicromonosporaceae</taxon>
        <taxon>Isoptericola</taxon>
    </lineage>
</organism>
<keyword evidence="3" id="KW-1185">Reference proteome</keyword>
<reference evidence="2 3" key="1">
    <citation type="submission" date="2022-02" db="EMBL/GenBank/DDBJ databases">
        <title>The car tank lid bacteriome: a reservoir of bacteria with potential in bioremediation of fuel.</title>
        <authorList>
            <person name="Vidal-Verdu A."/>
            <person name="Gomez-Martinez D."/>
            <person name="Latorre-Perez A."/>
            <person name="Pereto J."/>
            <person name="Porcar M."/>
        </authorList>
    </citation>
    <scope>NUCLEOTIDE SEQUENCE [LARGE SCALE GENOMIC DNA]</scope>
    <source>
        <strain evidence="2 3">4D.3</strain>
    </source>
</reference>
<dbReference type="SUPFAM" id="SSF54593">
    <property type="entry name" value="Glyoxalase/Bleomycin resistance protein/Dihydroxybiphenyl dioxygenase"/>
    <property type="match status" value="1"/>
</dbReference>
<dbReference type="PROSITE" id="PS51819">
    <property type="entry name" value="VOC"/>
    <property type="match status" value="1"/>
</dbReference>
<dbReference type="RefSeq" id="WP_416345346.1">
    <property type="nucleotide sequence ID" value="NZ_JALQCY010000006.1"/>
</dbReference>
<dbReference type="InterPro" id="IPR004360">
    <property type="entry name" value="Glyas_Fos-R_dOase_dom"/>
</dbReference>
<dbReference type="PANTHER" id="PTHR34109">
    <property type="entry name" value="BNAUNNG04460D PROTEIN-RELATED"/>
    <property type="match status" value="1"/>
</dbReference>
<dbReference type="PANTHER" id="PTHR34109:SF1">
    <property type="entry name" value="VOC DOMAIN-CONTAINING PROTEIN"/>
    <property type="match status" value="1"/>
</dbReference>
<dbReference type="InterPro" id="IPR037523">
    <property type="entry name" value="VOC_core"/>
</dbReference>
<protein>
    <submittedName>
        <fullName evidence="2">VOC family protein</fullName>
    </submittedName>
</protein>
<evidence type="ECO:0000313" key="3">
    <source>
        <dbReference type="Proteomes" id="UP001651050"/>
    </source>
</evidence>